<protein>
    <submittedName>
        <fullName evidence="1">Uncharacterized protein</fullName>
    </submittedName>
</protein>
<dbReference type="EMBL" id="BGPR01000445">
    <property type="protein sequence ID" value="GBM20640.1"/>
    <property type="molecule type" value="Genomic_DNA"/>
</dbReference>
<reference evidence="1 2" key="1">
    <citation type="journal article" date="2019" name="Sci. Rep.">
        <title>Orb-weaving spider Araneus ventricosus genome elucidates the spidroin gene catalogue.</title>
        <authorList>
            <person name="Kono N."/>
            <person name="Nakamura H."/>
            <person name="Ohtoshi R."/>
            <person name="Moran D.A.P."/>
            <person name="Shinohara A."/>
            <person name="Yoshida Y."/>
            <person name="Fujiwara M."/>
            <person name="Mori M."/>
            <person name="Tomita M."/>
            <person name="Arakawa K."/>
        </authorList>
    </citation>
    <scope>NUCLEOTIDE SEQUENCE [LARGE SCALE GENOMIC DNA]</scope>
</reference>
<sequence length="115" mass="13141">MTPDELDGVPQEQFVTRSGRLHCSATPKSCSSTSFECSFFFLFLQLSSFPIPQGTQTIFFLFFLFLKSPPSNPFCSFRERMFLTGLGTTEMGGMKLSDDIDRIENDFRQPSNRNR</sequence>
<comment type="caution">
    <text evidence="1">The sequence shown here is derived from an EMBL/GenBank/DDBJ whole genome shotgun (WGS) entry which is preliminary data.</text>
</comment>
<evidence type="ECO:0000313" key="1">
    <source>
        <dbReference type="EMBL" id="GBM20640.1"/>
    </source>
</evidence>
<evidence type="ECO:0000313" key="2">
    <source>
        <dbReference type="Proteomes" id="UP000499080"/>
    </source>
</evidence>
<gene>
    <name evidence="1" type="ORF">AVEN_230231_1</name>
</gene>
<dbReference type="Proteomes" id="UP000499080">
    <property type="component" value="Unassembled WGS sequence"/>
</dbReference>
<organism evidence="1 2">
    <name type="scientific">Araneus ventricosus</name>
    <name type="common">Orbweaver spider</name>
    <name type="synonym">Epeira ventricosa</name>
    <dbReference type="NCBI Taxonomy" id="182803"/>
    <lineage>
        <taxon>Eukaryota</taxon>
        <taxon>Metazoa</taxon>
        <taxon>Ecdysozoa</taxon>
        <taxon>Arthropoda</taxon>
        <taxon>Chelicerata</taxon>
        <taxon>Arachnida</taxon>
        <taxon>Araneae</taxon>
        <taxon>Araneomorphae</taxon>
        <taxon>Entelegynae</taxon>
        <taxon>Araneoidea</taxon>
        <taxon>Araneidae</taxon>
        <taxon>Araneus</taxon>
    </lineage>
</organism>
<keyword evidence="2" id="KW-1185">Reference proteome</keyword>
<accession>A0A4Y2DUV1</accession>
<dbReference type="AlphaFoldDB" id="A0A4Y2DUV1"/>
<name>A0A4Y2DUV1_ARAVE</name>
<proteinExistence type="predicted"/>